<proteinExistence type="predicted"/>
<accession>A0ACB9LJ78</accession>
<evidence type="ECO:0000313" key="1">
    <source>
        <dbReference type="EMBL" id="KAI4311400.1"/>
    </source>
</evidence>
<reference evidence="2" key="1">
    <citation type="journal article" date="2023" name="Front. Plant Sci.">
        <title>Chromosomal-level genome assembly of Melastoma candidum provides insights into trichome evolution.</title>
        <authorList>
            <person name="Zhong Y."/>
            <person name="Wu W."/>
            <person name="Sun C."/>
            <person name="Zou P."/>
            <person name="Liu Y."/>
            <person name="Dai S."/>
            <person name="Zhou R."/>
        </authorList>
    </citation>
    <scope>NUCLEOTIDE SEQUENCE [LARGE SCALE GENOMIC DNA]</scope>
</reference>
<evidence type="ECO:0000313" key="2">
    <source>
        <dbReference type="Proteomes" id="UP001057402"/>
    </source>
</evidence>
<name>A0ACB9LJ78_9MYRT</name>
<protein>
    <submittedName>
        <fullName evidence="1">Uncharacterized protein</fullName>
    </submittedName>
</protein>
<sequence length="145" mass="16065">MISSKKLLQLAKKWQMVAKVARKRISLGRTSSEKGLRHMEEASVARKGHFAIYTTDGGRFEIPLSCLANGVIRELFAIAEEVFGIPGKGPIVLPVDASSMEQVMSMIRQGLSPEQEITLLRSLTRCRNSYFAADEVRPCPLIVCT</sequence>
<gene>
    <name evidence="1" type="ORF">MLD38_036302</name>
</gene>
<keyword evidence="2" id="KW-1185">Reference proteome</keyword>
<dbReference type="EMBL" id="CM042890">
    <property type="protein sequence ID" value="KAI4311400.1"/>
    <property type="molecule type" value="Genomic_DNA"/>
</dbReference>
<dbReference type="Proteomes" id="UP001057402">
    <property type="component" value="Chromosome 11"/>
</dbReference>
<comment type="caution">
    <text evidence="1">The sequence shown here is derived from an EMBL/GenBank/DDBJ whole genome shotgun (WGS) entry which is preliminary data.</text>
</comment>
<organism evidence="1 2">
    <name type="scientific">Melastoma candidum</name>
    <dbReference type="NCBI Taxonomy" id="119954"/>
    <lineage>
        <taxon>Eukaryota</taxon>
        <taxon>Viridiplantae</taxon>
        <taxon>Streptophyta</taxon>
        <taxon>Embryophyta</taxon>
        <taxon>Tracheophyta</taxon>
        <taxon>Spermatophyta</taxon>
        <taxon>Magnoliopsida</taxon>
        <taxon>eudicotyledons</taxon>
        <taxon>Gunneridae</taxon>
        <taxon>Pentapetalae</taxon>
        <taxon>rosids</taxon>
        <taxon>malvids</taxon>
        <taxon>Myrtales</taxon>
        <taxon>Melastomataceae</taxon>
        <taxon>Melastomatoideae</taxon>
        <taxon>Melastomateae</taxon>
        <taxon>Melastoma</taxon>
    </lineage>
</organism>